<dbReference type="AlphaFoldDB" id="A0AA44WCB3"/>
<dbReference type="GO" id="GO:0008483">
    <property type="term" value="F:transaminase activity"/>
    <property type="evidence" value="ECO:0007669"/>
    <property type="project" value="TreeGrafter"/>
</dbReference>
<dbReference type="PANTHER" id="PTHR43795:SF63">
    <property type="entry name" value="PUTATIVE (AFU_ORTHOLOGUE AFUA_4G00630)-RELATED"/>
    <property type="match status" value="1"/>
</dbReference>
<evidence type="ECO:0000313" key="4">
    <source>
        <dbReference type="EMBL" id="PNH26370.1"/>
    </source>
</evidence>
<sequence length="424" mass="46393">MTSLSIRGRDAASSNGSTLLWDVMKNLWHPDDNPSGFVSLAMAENCLMHSRLLARLLSGFEATSHMLTYGDGTTGSNRLKSVMSVFLTRRLQPVLAIEAGHITITNGCCSAVEQLAWTIADPGEAFLLGKPYFRAFFTTLGGRMLVNTAAVSFGDVDPFGPEAVGKYEEALLRARDKGQKVKGLILCNPHNPLGRCYPRDTIVRLMKLCQKYQIHLVSDEIYALSVWGQGERFYSCLSINTTDIIDPSLVHVVWGTSKDFGANGLRVGAVISQHNRDLHEAIAFSSIHSSAASLAEATVANFLEDTAWVDAYIRDNHLRLAEHFALVFGWAKAHQAPIAPGSSAAFFVWVDLGTAYRALHPKKTAEDAFAVLAKALLNQKVLLAAGEQFGAEKPGWFRLVYSLARRDLDEGLRRISSALKIVIG</sequence>
<dbReference type="GO" id="GO:0006520">
    <property type="term" value="P:amino acid metabolic process"/>
    <property type="evidence" value="ECO:0007669"/>
    <property type="project" value="TreeGrafter"/>
</dbReference>
<dbReference type="InterPro" id="IPR004838">
    <property type="entry name" value="NHTrfase_class1_PyrdxlP-BS"/>
</dbReference>
<evidence type="ECO:0000313" key="5">
    <source>
        <dbReference type="Proteomes" id="UP000236305"/>
    </source>
</evidence>
<dbReference type="InterPro" id="IPR015424">
    <property type="entry name" value="PyrdxlP-dep_Trfase"/>
</dbReference>
<dbReference type="SUPFAM" id="SSF53383">
    <property type="entry name" value="PLP-dependent transferases"/>
    <property type="match status" value="1"/>
</dbReference>
<dbReference type="Proteomes" id="UP000236305">
    <property type="component" value="Unassembled WGS sequence"/>
</dbReference>
<keyword evidence="2" id="KW-0663">Pyridoxal phosphate</keyword>
<accession>A0AA44WCB3</accession>
<comment type="caution">
    <text evidence="4">The sequence shown here is derived from an EMBL/GenBank/DDBJ whole genome shotgun (WGS) entry which is preliminary data.</text>
</comment>
<evidence type="ECO:0000259" key="3">
    <source>
        <dbReference type="Pfam" id="PF00155"/>
    </source>
</evidence>
<dbReference type="InterPro" id="IPR015421">
    <property type="entry name" value="PyrdxlP-dep_Trfase_major"/>
</dbReference>
<evidence type="ECO:0000256" key="1">
    <source>
        <dbReference type="ARBA" id="ARBA00007441"/>
    </source>
</evidence>
<feature type="domain" description="Aminotransferase class I/classII large" evidence="3">
    <location>
        <begin position="74"/>
        <end position="415"/>
    </location>
</feature>
<dbReference type="PANTHER" id="PTHR43795">
    <property type="entry name" value="BIFUNCTIONAL ASPARTATE AMINOTRANSFERASE AND GLUTAMATE/ASPARTATE-PREPHENATE AMINOTRANSFERASE-RELATED"/>
    <property type="match status" value="1"/>
</dbReference>
<dbReference type="PROSITE" id="PS00105">
    <property type="entry name" value="AA_TRANSFER_CLASS_1"/>
    <property type="match status" value="1"/>
</dbReference>
<proteinExistence type="inferred from homology"/>
<dbReference type="InterPro" id="IPR015422">
    <property type="entry name" value="PyrdxlP-dep_Trfase_small"/>
</dbReference>
<dbReference type="PRINTS" id="PR00753">
    <property type="entry name" value="ACCSYNTHASE"/>
</dbReference>
<organism evidence="4 5">
    <name type="scientific">Verticillium dahliae</name>
    <name type="common">Verticillium wilt</name>
    <dbReference type="NCBI Taxonomy" id="27337"/>
    <lineage>
        <taxon>Eukaryota</taxon>
        <taxon>Fungi</taxon>
        <taxon>Dikarya</taxon>
        <taxon>Ascomycota</taxon>
        <taxon>Pezizomycotina</taxon>
        <taxon>Sordariomycetes</taxon>
        <taxon>Hypocreomycetidae</taxon>
        <taxon>Glomerellales</taxon>
        <taxon>Plectosphaerellaceae</taxon>
        <taxon>Verticillium</taxon>
    </lineage>
</organism>
<protein>
    <recommendedName>
        <fullName evidence="3">Aminotransferase class I/classII large domain-containing protein</fullName>
    </recommendedName>
</protein>
<dbReference type="CDD" id="cd00609">
    <property type="entry name" value="AAT_like"/>
    <property type="match status" value="1"/>
</dbReference>
<dbReference type="EMBL" id="MPSH01000068">
    <property type="protein sequence ID" value="PNH26370.1"/>
    <property type="molecule type" value="Genomic_DNA"/>
</dbReference>
<comment type="similarity">
    <text evidence="1">Belongs to the class-I pyridoxal-phosphate-dependent aminotransferase family.</text>
</comment>
<gene>
    <name evidence="4" type="ORF">BJF96_g10308</name>
</gene>
<dbReference type="GO" id="GO:0030170">
    <property type="term" value="F:pyridoxal phosphate binding"/>
    <property type="evidence" value="ECO:0007669"/>
    <property type="project" value="InterPro"/>
</dbReference>
<dbReference type="OMA" id="SAVEHMA"/>
<name>A0AA44WCB3_VERDA</name>
<dbReference type="InterPro" id="IPR050478">
    <property type="entry name" value="Ethylene_sulfur-biosynth"/>
</dbReference>
<dbReference type="Pfam" id="PF00155">
    <property type="entry name" value="Aminotran_1_2"/>
    <property type="match status" value="1"/>
</dbReference>
<dbReference type="Gene3D" id="3.40.640.10">
    <property type="entry name" value="Type I PLP-dependent aspartate aminotransferase-like (Major domain)"/>
    <property type="match status" value="1"/>
</dbReference>
<dbReference type="InterPro" id="IPR004839">
    <property type="entry name" value="Aminotransferase_I/II_large"/>
</dbReference>
<evidence type="ECO:0000256" key="2">
    <source>
        <dbReference type="ARBA" id="ARBA00022898"/>
    </source>
</evidence>
<reference evidence="4 5" key="1">
    <citation type="submission" date="2017-12" db="EMBL/GenBank/DDBJ databases">
        <title>Comparative genomics yields insights into virulence evolution of Verticillium dahliae.</title>
        <authorList>
            <person name="Fan R."/>
            <person name="Armitage A.D."/>
            <person name="Cascant-Lopez E."/>
            <person name="Sobczyk M."/>
            <person name="Cockerton H.M."/>
            <person name="Harrison R.J."/>
        </authorList>
    </citation>
    <scope>NUCLEOTIDE SEQUENCE [LARGE SCALE GENOMIC DNA]</scope>
    <source>
        <strain evidence="4 5">12008</strain>
    </source>
</reference>
<dbReference type="Gene3D" id="3.90.1150.10">
    <property type="entry name" value="Aspartate Aminotransferase, domain 1"/>
    <property type="match status" value="1"/>
</dbReference>